<dbReference type="Proteomes" id="UP000038045">
    <property type="component" value="Unplaced"/>
</dbReference>
<proteinExistence type="predicted"/>
<accession>A0A0N4ZMC8</accession>
<feature type="signal peptide" evidence="1">
    <location>
        <begin position="1"/>
        <end position="17"/>
    </location>
</feature>
<keyword evidence="1" id="KW-0732">Signal</keyword>
<organism evidence="2 3">
    <name type="scientific">Parastrongyloides trichosuri</name>
    <name type="common">Possum-specific nematode worm</name>
    <dbReference type="NCBI Taxonomy" id="131310"/>
    <lineage>
        <taxon>Eukaryota</taxon>
        <taxon>Metazoa</taxon>
        <taxon>Ecdysozoa</taxon>
        <taxon>Nematoda</taxon>
        <taxon>Chromadorea</taxon>
        <taxon>Rhabditida</taxon>
        <taxon>Tylenchina</taxon>
        <taxon>Panagrolaimomorpha</taxon>
        <taxon>Strongyloidoidea</taxon>
        <taxon>Strongyloididae</taxon>
        <taxon>Parastrongyloides</taxon>
    </lineage>
</organism>
<evidence type="ECO:0000256" key="1">
    <source>
        <dbReference type="SAM" id="SignalP"/>
    </source>
</evidence>
<sequence>MKNFIIIIFILINCTNAYLGENFWTKIYNGVPDKGHIPVLFNNHPVNDKGFVNENNQLAYFVYVNKNYHEGFFGMTYINEGSLCGRFNINNTLYETCENFRILKHSKNDDGLFQIASVEEPNITRYCIEFYDIFAAIIIDPTDGSSFYGYITKEGDEAFAIDHNGGIVNYVGYDVISDYTKYIVYRK</sequence>
<name>A0A0N4ZMC8_PARTI</name>
<keyword evidence="2" id="KW-1185">Reference proteome</keyword>
<dbReference type="AlphaFoldDB" id="A0A0N4ZMC8"/>
<evidence type="ECO:0000313" key="2">
    <source>
        <dbReference type="Proteomes" id="UP000038045"/>
    </source>
</evidence>
<dbReference type="WBParaSite" id="PTRK_0000969700.1">
    <property type="protein sequence ID" value="PTRK_0000969700.1"/>
    <property type="gene ID" value="PTRK_0000969700"/>
</dbReference>
<reference evidence="3" key="1">
    <citation type="submission" date="2017-02" db="UniProtKB">
        <authorList>
            <consortium name="WormBaseParasite"/>
        </authorList>
    </citation>
    <scope>IDENTIFICATION</scope>
</reference>
<protein>
    <submittedName>
        <fullName evidence="3">WG repeat-containing protein</fullName>
    </submittedName>
</protein>
<evidence type="ECO:0000313" key="3">
    <source>
        <dbReference type="WBParaSite" id="PTRK_0000969700.1"/>
    </source>
</evidence>
<feature type="chain" id="PRO_5005891944" evidence="1">
    <location>
        <begin position="18"/>
        <end position="187"/>
    </location>
</feature>